<evidence type="ECO:0000256" key="8">
    <source>
        <dbReference type="ARBA" id="ARBA00060749"/>
    </source>
</evidence>
<comment type="catalytic activity">
    <reaction evidence="9">
        <text>UTP + H2O = UMP + diphosphate + H(+)</text>
        <dbReference type="Rhea" id="RHEA:29395"/>
        <dbReference type="ChEBI" id="CHEBI:15377"/>
        <dbReference type="ChEBI" id="CHEBI:15378"/>
        <dbReference type="ChEBI" id="CHEBI:33019"/>
        <dbReference type="ChEBI" id="CHEBI:46398"/>
        <dbReference type="ChEBI" id="CHEBI:57865"/>
        <dbReference type="EC" id="3.6.1.9"/>
    </reaction>
</comment>
<comment type="caution">
    <text evidence="9">Lacks conserved residue(s) required for the propagation of feature annotation.</text>
</comment>
<dbReference type="Gene3D" id="3.90.950.10">
    <property type="match status" value="1"/>
</dbReference>
<dbReference type="PANTHER" id="PTHR43213">
    <property type="entry name" value="BIFUNCTIONAL DTTP/UTP PYROPHOSPHATASE/METHYLTRANSFERASE PROTEIN-RELATED"/>
    <property type="match status" value="1"/>
</dbReference>
<gene>
    <name evidence="10" type="ORF">HDF15_003498</name>
</gene>
<dbReference type="InterPro" id="IPR003697">
    <property type="entry name" value="Maf-like"/>
</dbReference>
<organism evidence="10 11">
    <name type="scientific">Granulicella mallensis</name>
    <dbReference type="NCBI Taxonomy" id="940614"/>
    <lineage>
        <taxon>Bacteria</taxon>
        <taxon>Pseudomonadati</taxon>
        <taxon>Acidobacteriota</taxon>
        <taxon>Terriglobia</taxon>
        <taxon>Terriglobales</taxon>
        <taxon>Acidobacteriaceae</taxon>
        <taxon>Granulicella</taxon>
    </lineage>
</organism>
<dbReference type="InterPro" id="IPR029001">
    <property type="entry name" value="ITPase-like_fam"/>
</dbReference>
<comment type="function">
    <text evidence="9">Nucleoside triphosphate pyrophosphatase that hydrolyzes dTTP and UTP. May have a dual role in cell division arrest and in preventing the incorporation of modified nucleotides into cellular nucleic acids.</text>
</comment>
<protein>
    <recommendedName>
        <fullName evidence="9">dTTP/UTP pyrophosphatase</fullName>
        <shortName evidence="9">dTTPase/UTPase</shortName>
        <ecNumber evidence="9">3.6.1.9</ecNumber>
    </recommendedName>
    <alternativeName>
        <fullName evidence="9">Nucleoside triphosphate pyrophosphatase</fullName>
    </alternativeName>
    <alternativeName>
        <fullName evidence="9">Nucleotide pyrophosphatase</fullName>
        <shortName evidence="9">Nucleotide PPase</shortName>
    </alternativeName>
</protein>
<reference evidence="10 11" key="1">
    <citation type="submission" date="2020-08" db="EMBL/GenBank/DDBJ databases">
        <title>Genomic Encyclopedia of Type Strains, Phase IV (KMG-V): Genome sequencing to study the core and pangenomes of soil and plant-associated prokaryotes.</title>
        <authorList>
            <person name="Whitman W."/>
        </authorList>
    </citation>
    <scope>NUCLEOTIDE SEQUENCE [LARGE SCALE GENOMIC DNA]</scope>
    <source>
        <strain evidence="10 11">X5P3</strain>
    </source>
</reference>
<feature type="active site" description="Proton acceptor" evidence="9">
    <location>
        <position position="69"/>
    </location>
</feature>
<comment type="catalytic activity">
    <reaction evidence="6">
        <text>N(7)-methyl-GTP + H2O = N(7)-methyl-GMP + diphosphate + H(+)</text>
        <dbReference type="Rhea" id="RHEA:58744"/>
        <dbReference type="ChEBI" id="CHEBI:15377"/>
        <dbReference type="ChEBI" id="CHEBI:15378"/>
        <dbReference type="ChEBI" id="CHEBI:33019"/>
        <dbReference type="ChEBI" id="CHEBI:58285"/>
        <dbReference type="ChEBI" id="CHEBI:87133"/>
    </reaction>
</comment>
<comment type="similarity">
    <text evidence="9">Belongs to the Maf family. YhdE subfamily.</text>
</comment>
<dbReference type="EC" id="3.6.1.9" evidence="9"/>
<comment type="subcellular location">
    <subcellularLocation>
        <location evidence="2 9">Cytoplasm</location>
    </subcellularLocation>
</comment>
<comment type="catalytic activity">
    <reaction evidence="9">
        <text>dTTP + H2O = dTMP + diphosphate + H(+)</text>
        <dbReference type="Rhea" id="RHEA:28534"/>
        <dbReference type="ChEBI" id="CHEBI:15377"/>
        <dbReference type="ChEBI" id="CHEBI:15378"/>
        <dbReference type="ChEBI" id="CHEBI:33019"/>
        <dbReference type="ChEBI" id="CHEBI:37568"/>
        <dbReference type="ChEBI" id="CHEBI:63528"/>
        <dbReference type="EC" id="3.6.1.9"/>
    </reaction>
</comment>
<dbReference type="CDD" id="cd00555">
    <property type="entry name" value="Maf"/>
    <property type="match status" value="1"/>
</dbReference>
<sequence length="191" mass="20597">MRPLILASASPRRRELLAQAGFTFEVRAADIDESRHAGELPKDYVRRLALEKAQAIAARNPGAVVLGADTTVVLEGEVLNKPADRADAERMLRLLSGRTHQVHTGLAVVGALGHQSHVETTDVVFRVIAEDELAAYLASGDPMDKAGAYGIQGYAARWIPRIEGDYFNVVGLPLAAVVRLLGTVSSEYGER</sequence>
<dbReference type="HAMAP" id="MF_00528">
    <property type="entry name" value="Maf"/>
    <property type="match status" value="1"/>
</dbReference>
<evidence type="ECO:0000256" key="3">
    <source>
        <dbReference type="ARBA" id="ARBA00022490"/>
    </source>
</evidence>
<feature type="site" description="Important for substrate specificity" evidence="9">
    <location>
        <position position="152"/>
    </location>
</feature>
<keyword evidence="3 9" id="KW-0963">Cytoplasm</keyword>
<comment type="cofactor">
    <cofactor evidence="1 9">
        <name>a divalent metal cation</name>
        <dbReference type="ChEBI" id="CHEBI:60240"/>
    </cofactor>
</comment>
<keyword evidence="4 9" id="KW-0378">Hydrolase</keyword>
<evidence type="ECO:0000256" key="2">
    <source>
        <dbReference type="ARBA" id="ARBA00004496"/>
    </source>
</evidence>
<feature type="site" description="Important for substrate specificity" evidence="9">
    <location>
        <position position="70"/>
    </location>
</feature>
<evidence type="ECO:0000256" key="6">
    <source>
        <dbReference type="ARBA" id="ARBA00050213"/>
    </source>
</evidence>
<evidence type="ECO:0000256" key="7">
    <source>
        <dbReference type="ARBA" id="ARBA00053369"/>
    </source>
</evidence>
<evidence type="ECO:0000313" key="10">
    <source>
        <dbReference type="EMBL" id="MBB5065135.1"/>
    </source>
</evidence>
<dbReference type="RefSeq" id="WP_184257575.1">
    <property type="nucleotide sequence ID" value="NZ_JACHIO010000014.1"/>
</dbReference>
<feature type="site" description="Important for substrate specificity" evidence="9">
    <location>
        <position position="12"/>
    </location>
</feature>
<name>A0A7W8EC04_9BACT</name>
<comment type="caution">
    <text evidence="10">The sequence shown here is derived from an EMBL/GenBank/DDBJ whole genome shotgun (WGS) entry which is preliminary data.</text>
</comment>
<evidence type="ECO:0000256" key="1">
    <source>
        <dbReference type="ARBA" id="ARBA00001968"/>
    </source>
</evidence>
<dbReference type="GO" id="GO:0047429">
    <property type="term" value="F:nucleoside triphosphate diphosphatase activity"/>
    <property type="evidence" value="ECO:0007669"/>
    <property type="project" value="UniProtKB-EC"/>
</dbReference>
<dbReference type="GO" id="GO:0005737">
    <property type="term" value="C:cytoplasm"/>
    <property type="evidence" value="ECO:0007669"/>
    <property type="project" value="UniProtKB-SubCell"/>
</dbReference>
<dbReference type="Pfam" id="PF02545">
    <property type="entry name" value="Maf"/>
    <property type="match status" value="1"/>
</dbReference>
<dbReference type="PIRSF" id="PIRSF006305">
    <property type="entry name" value="Maf"/>
    <property type="match status" value="1"/>
</dbReference>
<dbReference type="SUPFAM" id="SSF52972">
    <property type="entry name" value="ITPase-like"/>
    <property type="match status" value="1"/>
</dbReference>
<proteinExistence type="inferred from homology"/>
<accession>A0A7W8EC04</accession>
<comment type="function">
    <text evidence="7">Nucleoside triphosphate pyrophosphatase that hydrolyzes 7-methyl-GTP (m(7)GTP). May have a dual role in cell division arrest and in preventing the incorporation of modified nucleotides into cellular nucleic acids.</text>
</comment>
<dbReference type="GO" id="GO:0009117">
    <property type="term" value="P:nucleotide metabolic process"/>
    <property type="evidence" value="ECO:0007669"/>
    <property type="project" value="UniProtKB-KW"/>
</dbReference>
<dbReference type="AlphaFoldDB" id="A0A7W8EC04"/>
<dbReference type="NCBIfam" id="TIGR00172">
    <property type="entry name" value="maf"/>
    <property type="match status" value="1"/>
</dbReference>
<dbReference type="Proteomes" id="UP000584867">
    <property type="component" value="Unassembled WGS sequence"/>
</dbReference>
<dbReference type="FunFam" id="3.90.950.10:FF:000005">
    <property type="entry name" value="7-methyl-GTP pyrophosphatase"/>
    <property type="match status" value="1"/>
</dbReference>
<dbReference type="EMBL" id="JACHIO010000014">
    <property type="protein sequence ID" value="MBB5065135.1"/>
    <property type="molecule type" value="Genomic_DNA"/>
</dbReference>
<evidence type="ECO:0000256" key="9">
    <source>
        <dbReference type="HAMAP-Rule" id="MF_00528"/>
    </source>
</evidence>
<evidence type="ECO:0000256" key="5">
    <source>
        <dbReference type="ARBA" id="ARBA00023080"/>
    </source>
</evidence>
<evidence type="ECO:0000313" key="11">
    <source>
        <dbReference type="Proteomes" id="UP000584867"/>
    </source>
</evidence>
<comment type="similarity">
    <text evidence="8">Belongs to the Maf family. YceF subfamily.</text>
</comment>
<dbReference type="PANTHER" id="PTHR43213:SF5">
    <property type="entry name" value="BIFUNCTIONAL DTTP_UTP PYROPHOSPHATASE_METHYLTRANSFERASE PROTEIN-RELATED"/>
    <property type="match status" value="1"/>
</dbReference>
<keyword evidence="5 9" id="KW-0546">Nucleotide metabolism</keyword>
<evidence type="ECO:0000256" key="4">
    <source>
        <dbReference type="ARBA" id="ARBA00022801"/>
    </source>
</evidence>